<dbReference type="InterPro" id="IPR027417">
    <property type="entry name" value="P-loop_NTPase"/>
</dbReference>
<feature type="domain" description="ATP synthase A/B type C-terminal" evidence="5">
    <location>
        <begin position="70"/>
        <end position="168"/>
    </location>
</feature>
<dbReference type="GO" id="GO:0046961">
    <property type="term" value="F:proton-transporting ATPase activity, rotational mechanism"/>
    <property type="evidence" value="ECO:0007669"/>
    <property type="project" value="TreeGrafter"/>
</dbReference>
<evidence type="ECO:0000313" key="6">
    <source>
        <dbReference type="EMBL" id="PIO73865.1"/>
    </source>
</evidence>
<dbReference type="SUPFAM" id="SSF52540">
    <property type="entry name" value="P-loop containing nucleoside triphosphate hydrolases"/>
    <property type="match status" value="1"/>
</dbReference>
<dbReference type="CDD" id="cd18112">
    <property type="entry name" value="ATP-synt_V_A-type_beta_C"/>
    <property type="match status" value="1"/>
</dbReference>
<dbReference type="EMBL" id="KZ345374">
    <property type="protein sequence ID" value="PIO73865.1"/>
    <property type="molecule type" value="Genomic_DNA"/>
</dbReference>
<evidence type="ECO:0000256" key="2">
    <source>
        <dbReference type="ARBA" id="ARBA00022448"/>
    </source>
</evidence>
<reference evidence="6 7" key="1">
    <citation type="submission" date="2015-09" db="EMBL/GenBank/DDBJ databases">
        <title>Draft genome of the parasitic nematode Teladorsagia circumcincta isolate WARC Sus (inbred).</title>
        <authorList>
            <person name="Mitreva M."/>
        </authorList>
    </citation>
    <scope>NUCLEOTIDE SEQUENCE [LARGE SCALE GENOMIC DNA]</scope>
    <source>
        <strain evidence="6 7">S</strain>
    </source>
</reference>
<dbReference type="Pfam" id="PF22919">
    <property type="entry name" value="ATP-synt_VA_C"/>
    <property type="match status" value="1"/>
</dbReference>
<proteinExistence type="inferred from homology"/>
<dbReference type="PROSITE" id="PS00152">
    <property type="entry name" value="ATPASE_ALPHA_BETA"/>
    <property type="match status" value="1"/>
</dbReference>
<dbReference type="PANTHER" id="PTHR43389:SF4">
    <property type="entry name" value="V-TYPE PROTON ATPASE SUBUNIT B"/>
    <property type="match status" value="1"/>
</dbReference>
<dbReference type="InterPro" id="IPR055190">
    <property type="entry name" value="ATP-synt_VA_C"/>
</dbReference>
<keyword evidence="4" id="KW-0406">Ion transport</keyword>
<name>A0A2G9UUD0_TELCI</name>
<comment type="similarity">
    <text evidence="1">Belongs to the ATPase alpha/beta chains family.</text>
</comment>
<organism evidence="6 7">
    <name type="scientific">Teladorsagia circumcincta</name>
    <name type="common">Brown stomach worm</name>
    <name type="synonym">Ostertagia circumcincta</name>
    <dbReference type="NCBI Taxonomy" id="45464"/>
    <lineage>
        <taxon>Eukaryota</taxon>
        <taxon>Metazoa</taxon>
        <taxon>Ecdysozoa</taxon>
        <taxon>Nematoda</taxon>
        <taxon>Chromadorea</taxon>
        <taxon>Rhabditida</taxon>
        <taxon>Rhabditina</taxon>
        <taxon>Rhabditomorpha</taxon>
        <taxon>Strongyloidea</taxon>
        <taxon>Trichostrongylidae</taxon>
        <taxon>Teladorsagia</taxon>
    </lineage>
</organism>
<gene>
    <name evidence="6" type="ORF">TELCIR_04152</name>
</gene>
<protein>
    <submittedName>
        <fullName evidence="6">ATP synthase</fullName>
    </submittedName>
</protein>
<dbReference type="GO" id="GO:0005524">
    <property type="term" value="F:ATP binding"/>
    <property type="evidence" value="ECO:0007669"/>
    <property type="project" value="InterPro"/>
</dbReference>
<dbReference type="GO" id="GO:0007035">
    <property type="term" value="P:vacuolar acidification"/>
    <property type="evidence" value="ECO:0007669"/>
    <property type="project" value="TreeGrafter"/>
</dbReference>
<dbReference type="Gene3D" id="3.40.50.12240">
    <property type="match status" value="1"/>
</dbReference>
<evidence type="ECO:0000256" key="1">
    <source>
        <dbReference type="ARBA" id="ARBA00008936"/>
    </source>
</evidence>
<keyword evidence="7" id="KW-1185">Reference proteome</keyword>
<dbReference type="AlphaFoldDB" id="A0A2G9UUD0"/>
<dbReference type="PANTHER" id="PTHR43389">
    <property type="entry name" value="V-TYPE PROTON ATPASE SUBUNIT B"/>
    <property type="match status" value="1"/>
</dbReference>
<evidence type="ECO:0000256" key="4">
    <source>
        <dbReference type="ARBA" id="ARBA00023065"/>
    </source>
</evidence>
<sequence>MTSEQNHDSVLQEYPLQMGTQNHNLEDGTTHIYIDRQLWNRQIYPPINILPSLSRLMKSAIGLPPIRRSSGENYTREDHPDVSNQLYAMYATAKEVATLRTVVGDEALTHEDWLYLEFLRKFEKQFASQGQHERRTIEESLDIAWQLLRVFPREMLKRIPGNILDKYYTRRHTKYIFKYLRESEQEPNVWCILYYCQNVVLFSECIQVYYDCKKQFLKG</sequence>
<dbReference type="Proteomes" id="UP000230423">
    <property type="component" value="Unassembled WGS sequence"/>
</dbReference>
<dbReference type="InterPro" id="IPR022879">
    <property type="entry name" value="V-ATPase_su_B/beta"/>
</dbReference>
<keyword evidence="3" id="KW-0375">Hydrogen ion transport</keyword>
<evidence type="ECO:0000313" key="7">
    <source>
        <dbReference type="Proteomes" id="UP000230423"/>
    </source>
</evidence>
<evidence type="ECO:0000256" key="3">
    <source>
        <dbReference type="ARBA" id="ARBA00022781"/>
    </source>
</evidence>
<dbReference type="InterPro" id="IPR020003">
    <property type="entry name" value="ATPase_a/bsu_AS"/>
</dbReference>
<accession>A0A2G9UUD0</accession>
<keyword evidence="2" id="KW-0813">Transport</keyword>
<dbReference type="OrthoDB" id="1735853at2759"/>
<evidence type="ECO:0000259" key="5">
    <source>
        <dbReference type="Pfam" id="PF22919"/>
    </source>
</evidence>